<dbReference type="GO" id="GO:0006310">
    <property type="term" value="P:DNA recombination"/>
    <property type="evidence" value="ECO:0007669"/>
    <property type="project" value="UniProtKB-KW"/>
</dbReference>
<reference evidence="6" key="1">
    <citation type="journal article" date="1998" name="Biosci. Biotechnol. Biochem.">
        <title>Physical mapping of the linear plasmid pSLA2-L and localization of the eryAI and actI homologs.</title>
        <authorList>
            <person name="Kinashi H."/>
            <person name="Fujii S."/>
            <person name="Hatani A."/>
            <person name="Kurokawa T."/>
            <person name="Shinkawa H."/>
        </authorList>
    </citation>
    <scope>NUCLEOTIDE SEQUENCE</scope>
    <source>
        <strain evidence="6">7434AN4</strain>
        <plasmid evidence="6">pSLA2-L</plasmid>
    </source>
</reference>
<dbReference type="PANTHER" id="PTHR41251:SF1">
    <property type="entry name" value="NON-HOMOLOGOUS END JOINING PROTEIN KU"/>
    <property type="match status" value="1"/>
</dbReference>
<geneLocation type="plasmid" evidence="6">
    <name>pSLA2-L</name>
</geneLocation>
<dbReference type="NCBIfam" id="TIGR02772">
    <property type="entry name" value="Ku_bact"/>
    <property type="match status" value="1"/>
</dbReference>
<comment type="subunit">
    <text evidence="3">Homodimer. Interacts with LigD.</text>
</comment>
<dbReference type="CDD" id="cd00789">
    <property type="entry name" value="KU_like"/>
    <property type="match status" value="1"/>
</dbReference>
<feature type="compositionally biased region" description="Basic residues" evidence="4">
    <location>
        <begin position="275"/>
        <end position="296"/>
    </location>
</feature>
<dbReference type="GO" id="GO:0006303">
    <property type="term" value="P:double-strand break repair via nonhomologous end joining"/>
    <property type="evidence" value="ECO:0007669"/>
    <property type="project" value="UniProtKB-UniRule"/>
</dbReference>
<accession>Q83WY7</accession>
<comment type="similarity">
    <text evidence="3">Belongs to the prokaryotic Ku family.</text>
</comment>
<keyword evidence="3" id="KW-0234">DNA repair</keyword>
<name>Q83WY7_STRRO</name>
<evidence type="ECO:0000259" key="5">
    <source>
        <dbReference type="SMART" id="SM00559"/>
    </source>
</evidence>
<dbReference type="Pfam" id="PF02735">
    <property type="entry name" value="Ku"/>
    <property type="match status" value="1"/>
</dbReference>
<dbReference type="Gene3D" id="2.40.290.10">
    <property type="match status" value="1"/>
</dbReference>
<reference evidence="6" key="4">
    <citation type="journal article" date="2003" name="Mol. Microbiol.">
        <title>The large linear plasmid pSLA2-L of Streptomyces rochei has an unusually condensed gene organization for secondary metabolism.</title>
        <authorList>
            <person name="Mochizuki S."/>
            <person name="Hiratsu K."/>
            <person name="Suwa M."/>
            <person name="Ishii T."/>
            <person name="Sugino F."/>
            <person name="Yamada K."/>
            <person name="Kinashi H."/>
        </authorList>
    </citation>
    <scope>NUCLEOTIDE SEQUENCE</scope>
    <source>
        <strain evidence="6">7434AN4</strain>
        <plasmid evidence="6">pSLA2-L</plasmid>
    </source>
</reference>
<dbReference type="HAMAP" id="MF_01875">
    <property type="entry name" value="Prokaryotic_Ku"/>
    <property type="match status" value="1"/>
</dbReference>
<reference evidence="6" key="2">
    <citation type="journal article" date="2000" name="Gene">
        <title>Identification of two polyketide synthase gene clusters on the linear plasmid pSLA2-L in Streptomyces rochei.</title>
        <authorList>
            <person name="Suwa M."/>
            <person name="Sugino H."/>
            <person name="Sasaoka A."/>
            <person name="Mori E."/>
            <person name="Fujii S."/>
            <person name="Shinkawa H."/>
            <person name="Nimi O."/>
            <person name="Kinashi H."/>
        </authorList>
    </citation>
    <scope>NUCLEOTIDE SEQUENCE</scope>
    <source>
        <strain evidence="6">7434AN4</strain>
        <plasmid evidence="6">pSLA2-L</plasmid>
    </source>
</reference>
<dbReference type="FunFam" id="2.40.290.10:FF:000004">
    <property type="entry name" value="Non-homologous end joining protein Ku"/>
    <property type="match status" value="1"/>
</dbReference>
<dbReference type="SUPFAM" id="SSF100939">
    <property type="entry name" value="SPOC domain-like"/>
    <property type="match status" value="1"/>
</dbReference>
<dbReference type="InterPro" id="IPR009187">
    <property type="entry name" value="Prok_Ku"/>
</dbReference>
<keyword evidence="2 3" id="KW-0233">DNA recombination</keyword>
<dbReference type="PIRSF" id="PIRSF006493">
    <property type="entry name" value="Prok_Ku"/>
    <property type="match status" value="1"/>
</dbReference>
<gene>
    <name evidence="3" type="primary">ku</name>
</gene>
<evidence type="ECO:0000256" key="3">
    <source>
        <dbReference type="HAMAP-Rule" id="MF_01875"/>
    </source>
</evidence>
<comment type="function">
    <text evidence="3">With LigD forms a non-homologous end joining (NHEJ) DNA repair enzyme, which repairs dsDNA breaks with reduced fidelity. Binds linear dsDNA with 5'- and 3'- overhangs but not closed circular dsDNA nor ssDNA. Recruits and stimulates the ligase activity of LigD.</text>
</comment>
<keyword evidence="3" id="KW-0227">DNA damage</keyword>
<evidence type="ECO:0000313" key="6">
    <source>
        <dbReference type="EMBL" id="BAC76578.2"/>
    </source>
</evidence>
<evidence type="ECO:0000256" key="1">
    <source>
        <dbReference type="ARBA" id="ARBA00023125"/>
    </source>
</evidence>
<protein>
    <recommendedName>
        <fullName evidence="3">Non-homologous end joining protein Ku</fullName>
    </recommendedName>
</protein>
<reference evidence="6" key="3">
    <citation type="journal article" date="2000" name="Mol. Gen. Genet.">
        <title>Cloning and analysis of the replication origin and the telomeres of the large linear plasmid pSLA2-L in Streptomyces rochei.</title>
        <authorList>
            <person name="Hiratsu K."/>
            <person name="Mochizuki S."/>
            <person name="Kinashi H."/>
        </authorList>
    </citation>
    <scope>NUCLEOTIDE SEQUENCE</scope>
    <source>
        <strain evidence="6">7434AN4</strain>
        <plasmid evidence="6">pSLA2-L</plasmid>
    </source>
</reference>
<dbReference type="InterPro" id="IPR016194">
    <property type="entry name" value="SPOC-like_C_dom_sf"/>
</dbReference>
<dbReference type="InterPro" id="IPR006164">
    <property type="entry name" value="DNA_bd_Ku70/Ku80"/>
</dbReference>
<organism evidence="6">
    <name type="scientific">Streptomyces rochei</name>
    <name type="common">Streptomyces parvullus</name>
    <dbReference type="NCBI Taxonomy" id="1928"/>
    <lineage>
        <taxon>Bacteria</taxon>
        <taxon>Bacillati</taxon>
        <taxon>Actinomycetota</taxon>
        <taxon>Actinomycetes</taxon>
        <taxon>Kitasatosporales</taxon>
        <taxon>Streptomycetaceae</taxon>
        <taxon>Streptomyces</taxon>
        <taxon>Streptomyces rochei group</taxon>
    </lineage>
</organism>
<dbReference type="GO" id="GO:0003690">
    <property type="term" value="F:double-stranded DNA binding"/>
    <property type="evidence" value="ECO:0007669"/>
    <property type="project" value="UniProtKB-UniRule"/>
</dbReference>
<evidence type="ECO:0000256" key="4">
    <source>
        <dbReference type="SAM" id="MobiDB-lite"/>
    </source>
</evidence>
<feature type="region of interest" description="Disordered" evidence="4">
    <location>
        <begin position="251"/>
        <end position="310"/>
    </location>
</feature>
<keyword evidence="1 3" id="KW-0238">DNA-binding</keyword>
<dbReference type="RefSeq" id="WP_011113202.1">
    <property type="nucleotide sequence ID" value="NC_004808.2"/>
</dbReference>
<keyword evidence="6" id="KW-0614">Plasmid</keyword>
<dbReference type="EMBL" id="AB088224">
    <property type="protein sequence ID" value="BAC76578.2"/>
    <property type="molecule type" value="Genomic_DNA"/>
</dbReference>
<dbReference type="PANTHER" id="PTHR41251">
    <property type="entry name" value="NON-HOMOLOGOUS END JOINING PROTEIN KU"/>
    <property type="match status" value="1"/>
</dbReference>
<proteinExistence type="inferred from homology"/>
<evidence type="ECO:0000256" key="2">
    <source>
        <dbReference type="ARBA" id="ARBA00023172"/>
    </source>
</evidence>
<dbReference type="AlphaFoldDB" id="Q83WY7"/>
<sequence>MPRTIWSGAISFGLVTVPINVVSATEDHSIHFHQYHLADQGRIRYRKVCELEDREVPQDEIGKGYELTKTQVIPVTDEDLDNLPLPTARAIEIDGFVPLESVDPLRISDGYYLQPSEQVAAKPYKLLVKALGRSAKAAVAKYAWSGRERLGLLRVKDDVLVLHAMRWPDEIRDPAELLPPPVQVSDEEVEGALALMDTMTVDRLEGPEFHDRYTEAIAEIIEAKREEKPLPEAPEPEQPAQILDLMAALQESVSKAKASRGQDAGPAEVHELPAPKKKTAVKKQPARKTATKKAAAKKSSGSRPRRPRSA</sequence>
<feature type="domain" description="Ku" evidence="5">
    <location>
        <begin position="53"/>
        <end position="182"/>
    </location>
</feature>
<dbReference type="SMART" id="SM00559">
    <property type="entry name" value="Ku78"/>
    <property type="match status" value="1"/>
</dbReference>